<evidence type="ECO:0000256" key="2">
    <source>
        <dbReference type="ARBA" id="ARBA00022603"/>
    </source>
</evidence>
<feature type="compositionally biased region" description="Polar residues" evidence="5">
    <location>
        <begin position="1"/>
        <end position="12"/>
    </location>
</feature>
<dbReference type="EMBL" id="FWFT01000001">
    <property type="protein sequence ID" value="SLN17267.1"/>
    <property type="molecule type" value="Genomic_DNA"/>
</dbReference>
<dbReference type="InterPro" id="IPR038601">
    <property type="entry name" value="MttB-like_sf"/>
</dbReference>
<dbReference type="Gene3D" id="3.20.20.480">
    <property type="entry name" value="Trimethylamine methyltransferase-like"/>
    <property type="match status" value="1"/>
</dbReference>
<dbReference type="GO" id="GO:0032259">
    <property type="term" value="P:methylation"/>
    <property type="evidence" value="ECO:0007669"/>
    <property type="project" value="UniProtKB-KW"/>
</dbReference>
<reference evidence="6 7" key="1">
    <citation type="submission" date="2017-03" db="EMBL/GenBank/DDBJ databases">
        <authorList>
            <person name="Afonso C.L."/>
            <person name="Miller P.J."/>
            <person name="Scott M.A."/>
            <person name="Spackman E."/>
            <person name="Goraichik I."/>
            <person name="Dimitrov K.M."/>
            <person name="Suarez D.L."/>
            <person name="Swayne D.E."/>
        </authorList>
    </citation>
    <scope>NUCLEOTIDE SEQUENCE [LARGE SCALE GENOMIC DNA]</scope>
    <source>
        <strain evidence="6 7">CECT 8397</strain>
    </source>
</reference>
<proteinExistence type="inferred from homology"/>
<sequence length="529" mass="56198">MSLDTPNASPDPQTGRRAARSGGRAARHAARAAKLSDDMRPIRPGMSGGTYKPMSETDVAKIHEAALTALETIGLADAPPSGVEIMVGAGALLGDDGRLRFPRALVEDMLALACKDVTLRGRHPRHDLDLSGTRVHYGTAGAAVNMVDVMGNDYRDSTLQDLHDAARITDVLDNIHFLQRPMVARDITDNLEMDLNTIYACAAGTTKHIGTSFSDPSHMPDCLEMLYMIAGGEDVFRARPFMSNSNCFVVPPMKFATESCETMEMCIRGGMPVLLLSAGMSGATAPSTTAGAIVQSVAECLAGVVYVNAMAPGHPAIFGTWPFGLDLRTGAMTVGSGEQALLTAGCAQMHAFYGLPGGAAGGASDSKMPDMQAGWEQMCSNVMAGLSGLNMVYEAAGMHASLLGFCHESLILGDDLIGQALRCVRGIEVDDETMALDQMAQVCLGTADAPAPGHYLGTDRTLSHMERDCVYPALGNRMSPKEWAENDRPNLVQNAIARKEAILATRSEARFDAGLDAQLRARFNIHLPA</sequence>
<comment type="similarity">
    <text evidence="1 4">Belongs to the trimethylamine methyltransferase family.</text>
</comment>
<keyword evidence="7" id="KW-1185">Reference proteome</keyword>
<accession>A0A1Y5RHI1</accession>
<evidence type="ECO:0000256" key="1">
    <source>
        <dbReference type="ARBA" id="ARBA00007137"/>
    </source>
</evidence>
<gene>
    <name evidence="6" type="ORF">PSJ8397_00528</name>
</gene>
<evidence type="ECO:0000313" key="7">
    <source>
        <dbReference type="Proteomes" id="UP000193623"/>
    </source>
</evidence>
<feature type="region of interest" description="Disordered" evidence="5">
    <location>
        <begin position="1"/>
        <end position="53"/>
    </location>
</feature>
<name>A0A1Y5RHI1_9RHOB</name>
<dbReference type="Pfam" id="PF06253">
    <property type="entry name" value="MTTB"/>
    <property type="match status" value="1"/>
</dbReference>
<dbReference type="PIRSF" id="PIRSF037567">
    <property type="entry name" value="MTTB_MeTrfase"/>
    <property type="match status" value="1"/>
</dbReference>
<keyword evidence="3 4" id="KW-0808">Transferase</keyword>
<evidence type="ECO:0000256" key="3">
    <source>
        <dbReference type="ARBA" id="ARBA00022679"/>
    </source>
</evidence>
<dbReference type="RefSeq" id="WP_085862984.1">
    <property type="nucleotide sequence ID" value="NZ_FWFT01000001.1"/>
</dbReference>
<dbReference type="Proteomes" id="UP000193623">
    <property type="component" value="Unassembled WGS sequence"/>
</dbReference>
<keyword evidence="2 6" id="KW-0489">Methyltransferase</keyword>
<evidence type="ECO:0000313" key="6">
    <source>
        <dbReference type="EMBL" id="SLN17267.1"/>
    </source>
</evidence>
<dbReference type="GO" id="GO:0008168">
    <property type="term" value="F:methyltransferase activity"/>
    <property type="evidence" value="ECO:0007669"/>
    <property type="project" value="UniProtKB-KW"/>
</dbReference>
<dbReference type="AlphaFoldDB" id="A0A1Y5RHI1"/>
<organism evidence="6 7">
    <name type="scientific">Pseudooctadecabacter jejudonensis</name>
    <dbReference type="NCBI Taxonomy" id="1391910"/>
    <lineage>
        <taxon>Bacteria</taxon>
        <taxon>Pseudomonadati</taxon>
        <taxon>Pseudomonadota</taxon>
        <taxon>Alphaproteobacteria</taxon>
        <taxon>Rhodobacterales</taxon>
        <taxon>Paracoccaceae</taxon>
        <taxon>Pseudooctadecabacter</taxon>
    </lineage>
</organism>
<protein>
    <recommendedName>
        <fullName evidence="4">Methyltransferase</fullName>
        <ecNumber evidence="4">2.1.1.-</ecNumber>
    </recommendedName>
</protein>
<evidence type="ECO:0000256" key="4">
    <source>
        <dbReference type="PIRNR" id="PIRNR037567"/>
    </source>
</evidence>
<dbReference type="OrthoDB" id="5713681at2"/>
<dbReference type="InterPro" id="IPR010426">
    <property type="entry name" value="MTTB_MeTrfase"/>
</dbReference>
<dbReference type="EC" id="2.1.1.-" evidence="4"/>
<dbReference type="GO" id="GO:0015948">
    <property type="term" value="P:methanogenesis"/>
    <property type="evidence" value="ECO:0007669"/>
    <property type="project" value="UniProtKB-UniRule"/>
</dbReference>
<evidence type="ECO:0000256" key="5">
    <source>
        <dbReference type="SAM" id="MobiDB-lite"/>
    </source>
</evidence>